<dbReference type="PANTHER" id="PTHR44186">
    <property type="match status" value="1"/>
</dbReference>
<keyword evidence="6" id="KW-1185">Reference proteome</keyword>
<evidence type="ECO:0000313" key="6">
    <source>
        <dbReference type="Proteomes" id="UP000271098"/>
    </source>
</evidence>
<dbReference type="PROSITE" id="PS50005">
    <property type="entry name" value="TPR"/>
    <property type="match status" value="1"/>
</dbReference>
<dbReference type="GO" id="GO:0061512">
    <property type="term" value="P:protein localization to cilium"/>
    <property type="evidence" value="ECO:0007669"/>
    <property type="project" value="TreeGrafter"/>
</dbReference>
<dbReference type="EMBL" id="UYRT01011914">
    <property type="protein sequence ID" value="VDK51212.1"/>
    <property type="molecule type" value="Genomic_DNA"/>
</dbReference>
<dbReference type="InterPro" id="IPR011990">
    <property type="entry name" value="TPR-like_helical_dom_sf"/>
</dbReference>
<dbReference type="GO" id="GO:0060271">
    <property type="term" value="P:cilium assembly"/>
    <property type="evidence" value="ECO:0007669"/>
    <property type="project" value="TreeGrafter"/>
</dbReference>
<reference evidence="5 6" key="1">
    <citation type="submission" date="2018-11" db="EMBL/GenBank/DDBJ databases">
        <authorList>
            <consortium name="Pathogen Informatics"/>
        </authorList>
    </citation>
    <scope>NUCLEOTIDE SEQUENCE [LARGE SCALE GENOMIC DNA]</scope>
</reference>
<dbReference type="AlphaFoldDB" id="A0A3P6QM71"/>
<dbReference type="Proteomes" id="UP000271098">
    <property type="component" value="Unassembled WGS sequence"/>
</dbReference>
<proteinExistence type="inferred from homology"/>
<gene>
    <name evidence="5" type="ORF">GPUH_LOCUS5540</name>
</gene>
<name>A0A3P6QM71_9BILA</name>
<dbReference type="InterPro" id="IPR019734">
    <property type="entry name" value="TPR_rpt"/>
</dbReference>
<dbReference type="GO" id="GO:0036064">
    <property type="term" value="C:ciliary basal body"/>
    <property type="evidence" value="ECO:0007669"/>
    <property type="project" value="TreeGrafter"/>
</dbReference>
<evidence type="ECO:0000256" key="2">
    <source>
        <dbReference type="ARBA" id="ARBA00022803"/>
    </source>
</evidence>
<dbReference type="OrthoDB" id="309339at2759"/>
<evidence type="ECO:0000256" key="3">
    <source>
        <dbReference type="ARBA" id="ARBA00023778"/>
    </source>
</evidence>
<dbReference type="SUPFAM" id="SSF48452">
    <property type="entry name" value="TPR-like"/>
    <property type="match status" value="1"/>
</dbReference>
<comment type="similarity">
    <text evidence="3">Belongs to the BBS4 family.</text>
</comment>
<protein>
    <submittedName>
        <fullName evidence="5">Uncharacterized protein</fullName>
    </submittedName>
</protein>
<feature type="repeat" description="TPR" evidence="4">
    <location>
        <begin position="62"/>
        <end position="95"/>
    </location>
</feature>
<accession>A0A3P6QM71</accession>
<sequence length="161" mass="18954">MCSQPYITVFRIAELAEKSKKQEFRGFERRNFILHQHLIRKDFSACKALVKEMADEYCELCEYPFYIRGKIARIEGNLREALMWFERARSVNPQNSTYLWEIGRINFLFGNHAKAADIFLDASKLDPCNWVTLFSVIESKYRISAKEFSYKGHACMIFVKA</sequence>
<keyword evidence="2 4" id="KW-0802">TPR repeat</keyword>
<evidence type="ECO:0000313" key="5">
    <source>
        <dbReference type="EMBL" id="VDK51212.1"/>
    </source>
</evidence>
<evidence type="ECO:0000256" key="4">
    <source>
        <dbReference type="PROSITE-ProRule" id="PRU00339"/>
    </source>
</evidence>
<dbReference type="Gene3D" id="1.25.40.10">
    <property type="entry name" value="Tetratricopeptide repeat domain"/>
    <property type="match status" value="1"/>
</dbReference>
<organism evidence="5 6">
    <name type="scientific">Gongylonema pulchrum</name>
    <dbReference type="NCBI Taxonomy" id="637853"/>
    <lineage>
        <taxon>Eukaryota</taxon>
        <taxon>Metazoa</taxon>
        <taxon>Ecdysozoa</taxon>
        <taxon>Nematoda</taxon>
        <taxon>Chromadorea</taxon>
        <taxon>Rhabditida</taxon>
        <taxon>Spirurina</taxon>
        <taxon>Spiruromorpha</taxon>
        <taxon>Spiruroidea</taxon>
        <taxon>Gongylonematidae</taxon>
        <taxon>Gongylonema</taxon>
    </lineage>
</organism>
<dbReference type="PANTHER" id="PTHR44186:SF1">
    <property type="entry name" value="BARDET-BIEDL SYNDROME 4 PROTEIN"/>
    <property type="match status" value="1"/>
</dbReference>
<keyword evidence="1" id="KW-0677">Repeat</keyword>
<evidence type="ECO:0000256" key="1">
    <source>
        <dbReference type="ARBA" id="ARBA00022737"/>
    </source>
</evidence>